<dbReference type="EMBL" id="GEBQ01030960">
    <property type="protein sequence ID" value="JAT09017.1"/>
    <property type="molecule type" value="Transcribed_RNA"/>
</dbReference>
<organism evidence="2">
    <name type="scientific">Graphocephala atropunctata</name>
    <dbReference type="NCBI Taxonomy" id="36148"/>
    <lineage>
        <taxon>Eukaryota</taxon>
        <taxon>Metazoa</taxon>
        <taxon>Ecdysozoa</taxon>
        <taxon>Arthropoda</taxon>
        <taxon>Hexapoda</taxon>
        <taxon>Insecta</taxon>
        <taxon>Pterygota</taxon>
        <taxon>Neoptera</taxon>
        <taxon>Paraneoptera</taxon>
        <taxon>Hemiptera</taxon>
        <taxon>Auchenorrhyncha</taxon>
        <taxon>Membracoidea</taxon>
        <taxon>Cicadellidae</taxon>
        <taxon>Cicadellinae</taxon>
        <taxon>Cicadellini</taxon>
        <taxon>Graphocephala</taxon>
    </lineage>
</organism>
<sequence length="157" mass="17898">MADGGEFLNYGGTENSKVSEDDFELACSDDEMAMKDGVEWEPKPEEIVELFEALDQNKILSLDWKCPERRPLTPVVEDVKQYIDHSNIEDIEDKSGFDFEDESSPMKMPVRPHGTDLGLRGSAKKRTTNFDDILSNMARHRKLDMMEVDEDALNLPL</sequence>
<dbReference type="AlphaFoldDB" id="A0A1B6KC38"/>
<name>A0A1B6KC38_9HEMI</name>
<evidence type="ECO:0000313" key="2">
    <source>
        <dbReference type="EMBL" id="JAT09017.1"/>
    </source>
</evidence>
<protein>
    <recommendedName>
        <fullName evidence="3">PAXIP1-associated protein 1</fullName>
    </recommendedName>
</protein>
<evidence type="ECO:0008006" key="3">
    <source>
        <dbReference type="Google" id="ProtNLM"/>
    </source>
</evidence>
<proteinExistence type="predicted"/>
<dbReference type="GO" id="GO:0044666">
    <property type="term" value="C:MLL3/4 complex"/>
    <property type="evidence" value="ECO:0007669"/>
    <property type="project" value="TreeGrafter"/>
</dbReference>
<dbReference type="GO" id="GO:0030331">
    <property type="term" value="F:nuclear estrogen receptor binding"/>
    <property type="evidence" value="ECO:0007669"/>
    <property type="project" value="TreeGrafter"/>
</dbReference>
<accession>A0A1B6KC38</accession>
<dbReference type="InterPro" id="IPR028213">
    <property type="entry name" value="PA1"/>
</dbReference>
<gene>
    <name evidence="2" type="ORF">g.54508</name>
</gene>
<dbReference type="PANTHER" id="PTHR28467:SF1">
    <property type="entry name" value="PAXIP1-ASSOCIATED GLUTAMATE-RICH PROTEIN 1"/>
    <property type="match status" value="1"/>
</dbReference>
<dbReference type="Pfam" id="PF15364">
    <property type="entry name" value="PAXIP1_C"/>
    <property type="match status" value="1"/>
</dbReference>
<dbReference type="GO" id="GO:0033148">
    <property type="term" value="P:positive regulation of intracellular estrogen receptor signaling pathway"/>
    <property type="evidence" value="ECO:0007669"/>
    <property type="project" value="TreeGrafter"/>
</dbReference>
<reference evidence="2" key="1">
    <citation type="submission" date="2015-11" db="EMBL/GenBank/DDBJ databases">
        <title>De novo transcriptome assembly of four potential Pierce s Disease insect vectors from Arizona vineyards.</title>
        <authorList>
            <person name="Tassone E.E."/>
        </authorList>
    </citation>
    <scope>NUCLEOTIDE SEQUENCE</scope>
</reference>
<feature type="region of interest" description="Disordered" evidence="1">
    <location>
        <begin position="93"/>
        <end position="120"/>
    </location>
</feature>
<dbReference type="PANTHER" id="PTHR28467">
    <property type="entry name" value="PAXIP1-ASSOCIATED GLUTAMATE-RICH PROTEIN 1"/>
    <property type="match status" value="1"/>
</dbReference>
<evidence type="ECO:0000256" key="1">
    <source>
        <dbReference type="SAM" id="MobiDB-lite"/>
    </source>
</evidence>
<dbReference type="GO" id="GO:1902808">
    <property type="term" value="P:positive regulation of cell cycle G1/S phase transition"/>
    <property type="evidence" value="ECO:0007669"/>
    <property type="project" value="TreeGrafter"/>
</dbReference>